<dbReference type="PANTHER" id="PTHR10039">
    <property type="entry name" value="AMELOGENIN"/>
    <property type="match status" value="1"/>
</dbReference>
<evidence type="ECO:0000313" key="6">
    <source>
        <dbReference type="EMBL" id="OGE51808.1"/>
    </source>
</evidence>
<dbReference type="Gene3D" id="1.25.40.20">
    <property type="entry name" value="Ankyrin repeat-containing domain"/>
    <property type="match status" value="1"/>
</dbReference>
<dbReference type="GeneID" id="34577521"/>
<evidence type="ECO:0000256" key="1">
    <source>
        <dbReference type="ARBA" id="ARBA00022737"/>
    </source>
</evidence>
<dbReference type="Gene3D" id="3.40.50.300">
    <property type="entry name" value="P-loop containing nucleotide triphosphate hydrolases"/>
    <property type="match status" value="1"/>
</dbReference>
<keyword evidence="1" id="KW-0677">Repeat</keyword>
<feature type="compositionally biased region" description="Basic residues" evidence="2">
    <location>
        <begin position="1"/>
        <end position="11"/>
    </location>
</feature>
<organism evidence="6 7">
    <name type="scientific">Penicillium arizonense</name>
    <dbReference type="NCBI Taxonomy" id="1835702"/>
    <lineage>
        <taxon>Eukaryota</taxon>
        <taxon>Fungi</taxon>
        <taxon>Dikarya</taxon>
        <taxon>Ascomycota</taxon>
        <taxon>Pezizomycotina</taxon>
        <taxon>Eurotiomycetes</taxon>
        <taxon>Eurotiomycetidae</taxon>
        <taxon>Eurotiales</taxon>
        <taxon>Aspergillaceae</taxon>
        <taxon>Penicillium</taxon>
    </lineage>
</organism>
<dbReference type="Pfam" id="PF17100">
    <property type="entry name" value="NACHT_N"/>
    <property type="match status" value="1"/>
</dbReference>
<dbReference type="SUPFAM" id="SSF52540">
    <property type="entry name" value="P-loop containing nucleoside triphosphate hydrolases"/>
    <property type="match status" value="1"/>
</dbReference>
<feature type="compositionally biased region" description="Polar residues" evidence="2">
    <location>
        <begin position="47"/>
        <end position="56"/>
    </location>
</feature>
<dbReference type="RefSeq" id="XP_022487252.1">
    <property type="nucleotide sequence ID" value="XM_022632787.1"/>
</dbReference>
<dbReference type="InterPro" id="IPR031359">
    <property type="entry name" value="NACHT_N"/>
</dbReference>
<name>A0A1F5LF14_PENAI</name>
<dbReference type="OrthoDB" id="163438at2759"/>
<dbReference type="STRING" id="1835702.A0A1F5LF14"/>
<dbReference type="Pfam" id="PF22939">
    <property type="entry name" value="WHD_GPIID"/>
    <property type="match status" value="1"/>
</dbReference>
<dbReference type="InterPro" id="IPR036770">
    <property type="entry name" value="Ankyrin_rpt-contain_sf"/>
</dbReference>
<comment type="caution">
    <text evidence="6">The sequence shown here is derived from an EMBL/GenBank/DDBJ whole genome shotgun (WGS) entry which is preliminary data.</text>
</comment>
<gene>
    <name evidence="6" type="ORF">PENARI_c012G00522</name>
</gene>
<dbReference type="AlphaFoldDB" id="A0A1F5LF14"/>
<protein>
    <submittedName>
        <fullName evidence="6">Uncharacterized protein</fullName>
    </submittedName>
</protein>
<feature type="domain" description="GPI inositol-deacylase winged helix" evidence="4">
    <location>
        <begin position="639"/>
        <end position="728"/>
    </location>
</feature>
<evidence type="ECO:0000313" key="7">
    <source>
        <dbReference type="Proteomes" id="UP000177622"/>
    </source>
</evidence>
<dbReference type="EMBL" id="LXJU01000012">
    <property type="protein sequence ID" value="OGE51808.1"/>
    <property type="molecule type" value="Genomic_DNA"/>
</dbReference>
<evidence type="ECO:0000256" key="2">
    <source>
        <dbReference type="SAM" id="MobiDB-lite"/>
    </source>
</evidence>
<feature type="compositionally biased region" description="Low complexity" evidence="2">
    <location>
        <begin position="57"/>
        <end position="67"/>
    </location>
</feature>
<evidence type="ECO:0000259" key="5">
    <source>
        <dbReference type="Pfam" id="PF24883"/>
    </source>
</evidence>
<proteinExistence type="predicted"/>
<feature type="region of interest" description="Disordered" evidence="2">
    <location>
        <begin position="1"/>
        <end position="68"/>
    </location>
</feature>
<dbReference type="Proteomes" id="UP000177622">
    <property type="component" value="Unassembled WGS sequence"/>
</dbReference>
<dbReference type="InterPro" id="IPR056884">
    <property type="entry name" value="NPHP3-like_N"/>
</dbReference>
<dbReference type="InterPro" id="IPR054471">
    <property type="entry name" value="GPIID_WHD"/>
</dbReference>
<dbReference type="InterPro" id="IPR027417">
    <property type="entry name" value="P-loop_NTPase"/>
</dbReference>
<reference evidence="6 7" key="1">
    <citation type="journal article" date="2016" name="Sci. Rep.">
        <title>Penicillium arizonense, a new, genome sequenced fungal species, reveals a high chemical diversity in secreted metabolites.</title>
        <authorList>
            <person name="Grijseels S."/>
            <person name="Nielsen J.C."/>
            <person name="Randelovic M."/>
            <person name="Nielsen J."/>
            <person name="Nielsen K.F."/>
            <person name="Workman M."/>
            <person name="Frisvad J.C."/>
        </authorList>
    </citation>
    <scope>NUCLEOTIDE SEQUENCE [LARGE SCALE GENOMIC DNA]</scope>
    <source>
        <strain evidence="6 7">CBS 141311</strain>
    </source>
</reference>
<dbReference type="SUPFAM" id="SSF48403">
    <property type="entry name" value="Ankyrin repeat"/>
    <property type="match status" value="1"/>
</dbReference>
<feature type="domain" description="NWD NACHT-NTPase N-terminal" evidence="3">
    <location>
        <begin position="76"/>
        <end position="273"/>
    </location>
</feature>
<dbReference type="PANTHER" id="PTHR10039:SF17">
    <property type="entry name" value="FUNGAL STAND N-TERMINAL GOODBYE DOMAIN-CONTAINING PROTEIN-RELATED"/>
    <property type="match status" value="1"/>
</dbReference>
<evidence type="ECO:0000259" key="4">
    <source>
        <dbReference type="Pfam" id="PF22939"/>
    </source>
</evidence>
<keyword evidence="7" id="KW-1185">Reference proteome</keyword>
<dbReference type="Pfam" id="PF24883">
    <property type="entry name" value="NPHP3_N"/>
    <property type="match status" value="1"/>
</dbReference>
<accession>A0A1F5LF14</accession>
<sequence>MGIRKTLRKWINKPETSQQNDCSFAPTAKPAPSFPASIESTLEKLASASSVDTKPPSSSVSHSDVGSTDIPPKDLDLWTLAYEKLEQRDQELMHMYKQCLGLSLQDTSIADLSSSKSVSLVVDKLLDNREKKRWHLSVLGKDIEVRKQVEKLQKFIMWSDPLVKGALSAQPYAALAWIGVSLFVPLLASGMTANADMLEGFNKIDELQIYWYHCARVYLPRYPSLAEHIANLYSHIIEYQALAICHLSKKQPSRAWSDVAGENDWKGKVAKIEGLSTHCNKLIEPFEAERVQELQDQELELMKQSRDIMGKTQDLFKETQNQQLALFEEKKQKELMEKLASSYEEDKNFPKEKTPGTCNWLIQNETFCKWRDSLELNVLRVSASPGCGKSVLSRALIDLLQPSTNLTTTTICYFFFKDGIPSRVHAADALRAILHQTFMQNRTSNAIETAVSDYDDFKDSYLSSFPKLWSTLINHVESPHSENLVCVVDALDECKMDERKLFIDHLKAFYRDAKFPHKLKFLVTTRPYVNIESLFWDVLESTSFAHVEGDRLSTEIREDINMVIDARVKEMKPIFRDNGPKIASQLRAMENGTYLWLHLVLHIIEKSPESYTRLDEVQELFSSLPRDVSDAYDLILKKVENPQPAEALLQLMSVAERPLTLVEANSALALTLVLQKQPSISFEGLKSKLWGGDVFEATMKSICGLFVTVYHGRLFFIHQTAREFLTSATPSGEWKGRLNVTNAHRTMSIVCLSYLRYVYLSKLDIYCLSDFKTLIDEFPLALYSAWFWTDHARLVDHESIIQNRSLEMLQQTEFKKMWPTLIAAIHTWHQSPATKASFDDASGVRQNKLNNTMRMQFAADKVKHRAPGKEAPLYIASAAGMQNVVHLLLKADEKPVPGKYLGALEVAALNGQKAVVESLLISELMMATPREYLALALKNASREGHDEIVELLLHHRAPTNAERFGYGTTL</sequence>
<evidence type="ECO:0000259" key="3">
    <source>
        <dbReference type="Pfam" id="PF17100"/>
    </source>
</evidence>
<feature type="domain" description="Nephrocystin 3-like N-terminal" evidence="5">
    <location>
        <begin position="356"/>
        <end position="526"/>
    </location>
</feature>